<dbReference type="Proteomes" id="UP000319792">
    <property type="component" value="Unassembled WGS sequence"/>
</dbReference>
<evidence type="ECO:0000313" key="2">
    <source>
        <dbReference type="EMBL" id="TWS24430.1"/>
    </source>
</evidence>
<keyword evidence="3" id="KW-1185">Reference proteome</keyword>
<dbReference type="OrthoDB" id="3312407at2"/>
<feature type="region of interest" description="Disordered" evidence="1">
    <location>
        <begin position="490"/>
        <end position="544"/>
    </location>
</feature>
<organism evidence="2 3">
    <name type="scientific">Tsukamurella sputi</name>
    <dbReference type="NCBI Taxonomy" id="2591848"/>
    <lineage>
        <taxon>Bacteria</taxon>
        <taxon>Bacillati</taxon>
        <taxon>Actinomycetota</taxon>
        <taxon>Actinomycetes</taxon>
        <taxon>Mycobacteriales</taxon>
        <taxon>Tsukamurellaceae</taxon>
        <taxon>Tsukamurella</taxon>
    </lineage>
</organism>
<accession>A0A5C5RP28</accession>
<evidence type="ECO:0000256" key="1">
    <source>
        <dbReference type="SAM" id="MobiDB-lite"/>
    </source>
</evidence>
<protein>
    <recommendedName>
        <fullName evidence="4">Phage portal protein</fullName>
    </recommendedName>
</protein>
<evidence type="ECO:0008006" key="4">
    <source>
        <dbReference type="Google" id="ProtNLM"/>
    </source>
</evidence>
<dbReference type="EMBL" id="VIGV01000003">
    <property type="protein sequence ID" value="TWS24430.1"/>
    <property type="molecule type" value="Genomic_DNA"/>
</dbReference>
<dbReference type="AlphaFoldDB" id="A0A5C5RP28"/>
<sequence length="544" mass="58236">MRRRPESTTVAPPKQPRMVAVNDRRGRTVALRTVGDNERGALTAAADVLAGPALVPSQVRRVNVQPWQNEVWDVLYEQVGELRFLIDRVARAGSLATFFIAHAGRPGEQPTRVEVDPEKRDPAAETLVDLSDRLFGDGPGTAQAINRALKHLQGNGESILRVSDDDATDGYQLHAHAVQELTGMPGAWKINDGQQTYDLGPSDLLIRSWTPHPQREYLPFSPVRSVMPIAYELIALTKAVAASTDSQLAGAGVVLVPEDAQVVGGGAVTIDEDGSAVISPGAGGLAEEIVEAALTAIKDRDSVAAVAPVVATTTKDMGKLEHITFSTPLDERMGELREEAIRRLALGMDSPPEVLLGQGDTNHWSAWQVSEEEIRLVVAPLLATVAHALTVGWLQPSIQQLSRRLGGLDPADFVVWFDTTPLELRPDRSADAKELHALGVLSDEALRRECGFTEDDKPDDDARVAALAKELLALRPDLVNELFELMGLPDPGLPSAPGSGGPVMPPDGAPPEAPADPEHETLAALADGADPRTLPDTQGLDPRP</sequence>
<reference evidence="2 3" key="2">
    <citation type="submission" date="2019-08" db="EMBL/GenBank/DDBJ databases">
        <title>Tsukamurella conjunctivitidis sp. nov., Tsukamurella assacharolytica sp. nov. and Tsukamurella sputae sp. nov. isolated from patients with conjunctivitis, bacteraemia (lymphoma) and respiratory infection (sputum) in Hong Kong.</title>
        <authorList>
            <person name="Fok K.M.N."/>
            <person name="Fong J.Y.H."/>
        </authorList>
    </citation>
    <scope>NUCLEOTIDE SEQUENCE [LARGE SCALE GENOMIC DNA]</scope>
    <source>
        <strain evidence="2 3">HKU70</strain>
    </source>
</reference>
<name>A0A5C5RP28_9ACTN</name>
<comment type="caution">
    <text evidence="2">The sequence shown here is derived from an EMBL/GenBank/DDBJ whole genome shotgun (WGS) entry which is preliminary data.</text>
</comment>
<reference evidence="2 3" key="1">
    <citation type="submission" date="2019-06" db="EMBL/GenBank/DDBJ databases">
        <authorList>
            <person name="Teng J.L.L."/>
            <person name="Lee H.H."/>
            <person name="Lau S.K.P."/>
            <person name="Woo P.C.Y."/>
        </authorList>
    </citation>
    <scope>NUCLEOTIDE SEQUENCE [LARGE SCALE GENOMIC DNA]</scope>
    <source>
        <strain evidence="2 3">HKU70</strain>
    </source>
</reference>
<gene>
    <name evidence="2" type="ORF">FK268_12640</name>
</gene>
<dbReference type="RefSeq" id="WP_146434462.1">
    <property type="nucleotide sequence ID" value="NZ_VIGV01000003.1"/>
</dbReference>
<proteinExistence type="predicted"/>
<feature type="compositionally biased region" description="Pro residues" evidence="1">
    <location>
        <begin position="503"/>
        <end position="514"/>
    </location>
</feature>
<evidence type="ECO:0000313" key="3">
    <source>
        <dbReference type="Proteomes" id="UP000319792"/>
    </source>
</evidence>